<dbReference type="Proteomes" id="UP000664654">
    <property type="component" value="Unassembled WGS sequence"/>
</dbReference>
<sequence length="339" mass="38206">MTVIDTLSEFLLQSGCQYRIYDLGRGIRPLNSQTFLEIENNQRPHPYPRLGQAWLAVLFWNKQLSSQHYIWFLKLPLDEQGMLVLAARNQFLHMVVELLGKQIQEKKLESLPDHPFSFVPGQQQMADFNAQVRHALKLPAAEQLGQALAYLREPELHHWQSVPLQGLADMVVRAGEPSVQTLLLENFPRLAQPVQVALMQSLESQTPGIPMTECVIALMRNNPDDHSIQLAGLRALSRSTADGLVEGELEKLLAPDNAPDADLLITISGRHWHRLEKDELLRPYLEKLAQQPADLFGAVFADLVRIPCLRNKMLAALRSTDKSPGLTRAIGQLFSEKAQ</sequence>
<name>A0A939DLB8_9ALTE</name>
<reference evidence="1" key="1">
    <citation type="submission" date="2021-03" db="EMBL/GenBank/DDBJ databases">
        <title>novel species isolated from a fishpond in China.</title>
        <authorList>
            <person name="Lu H."/>
            <person name="Cai Z."/>
        </authorList>
    </citation>
    <scope>NUCLEOTIDE SEQUENCE</scope>
    <source>
        <strain evidence="1">JCM 30855</strain>
    </source>
</reference>
<protein>
    <submittedName>
        <fullName evidence="1">DUF3549 family protein</fullName>
    </submittedName>
</protein>
<accession>A0A939DLB8</accession>
<organism evidence="1 2">
    <name type="scientific">Bowmanella dokdonensis</name>
    <dbReference type="NCBI Taxonomy" id="751969"/>
    <lineage>
        <taxon>Bacteria</taxon>
        <taxon>Pseudomonadati</taxon>
        <taxon>Pseudomonadota</taxon>
        <taxon>Gammaproteobacteria</taxon>
        <taxon>Alteromonadales</taxon>
        <taxon>Alteromonadaceae</taxon>
        <taxon>Bowmanella</taxon>
    </lineage>
</organism>
<dbReference type="InterPro" id="IPR021936">
    <property type="entry name" value="DUF3549"/>
</dbReference>
<keyword evidence="2" id="KW-1185">Reference proteome</keyword>
<dbReference type="EMBL" id="JAFKCV010000003">
    <property type="protein sequence ID" value="MBN7824838.1"/>
    <property type="molecule type" value="Genomic_DNA"/>
</dbReference>
<gene>
    <name evidence="1" type="ORF">J0A66_06315</name>
</gene>
<evidence type="ECO:0000313" key="1">
    <source>
        <dbReference type="EMBL" id="MBN7824838.1"/>
    </source>
</evidence>
<comment type="caution">
    <text evidence="1">The sequence shown here is derived from an EMBL/GenBank/DDBJ whole genome shotgun (WGS) entry which is preliminary data.</text>
</comment>
<proteinExistence type="predicted"/>
<dbReference type="RefSeq" id="WP_206572955.1">
    <property type="nucleotide sequence ID" value="NZ_JAFKCV010000003.1"/>
</dbReference>
<evidence type="ECO:0000313" key="2">
    <source>
        <dbReference type="Proteomes" id="UP000664654"/>
    </source>
</evidence>
<dbReference type="Pfam" id="PF12069">
    <property type="entry name" value="DUF3549"/>
    <property type="match status" value="1"/>
</dbReference>
<dbReference type="AlphaFoldDB" id="A0A939DLB8"/>